<keyword evidence="2" id="KW-1185">Reference proteome</keyword>
<protein>
    <submittedName>
        <fullName evidence="1">Uncharacterized protein</fullName>
    </submittedName>
</protein>
<dbReference type="EMBL" id="MCGE01000015">
    <property type="protein sequence ID" value="ORZ14083.1"/>
    <property type="molecule type" value="Genomic_DNA"/>
</dbReference>
<sequence length="72" mass="8256">MKTSSLPACCLIPCRVRPDHLAPYSTQWLRNGIAPLDFDVGRVTLLCRFACTKFVNVFVSRRQPSNDRKMQE</sequence>
<reference evidence="1 2" key="1">
    <citation type="submission" date="2016-07" db="EMBL/GenBank/DDBJ databases">
        <title>Pervasive Adenine N6-methylation of Active Genes in Fungi.</title>
        <authorList>
            <consortium name="DOE Joint Genome Institute"/>
            <person name="Mondo S.J."/>
            <person name="Dannebaum R.O."/>
            <person name="Kuo R.C."/>
            <person name="Labutti K."/>
            <person name="Haridas S."/>
            <person name="Kuo A."/>
            <person name="Salamov A."/>
            <person name="Ahrendt S.R."/>
            <person name="Lipzen A."/>
            <person name="Sullivan W."/>
            <person name="Andreopoulos W.B."/>
            <person name="Clum A."/>
            <person name="Lindquist E."/>
            <person name="Daum C."/>
            <person name="Ramamoorthy G.K."/>
            <person name="Gryganskyi A."/>
            <person name="Culley D."/>
            <person name="Magnuson J.K."/>
            <person name="James T.Y."/>
            <person name="O'Malley M.A."/>
            <person name="Stajich J.E."/>
            <person name="Spatafora J.W."/>
            <person name="Visel A."/>
            <person name="Grigoriev I.V."/>
        </authorList>
    </citation>
    <scope>NUCLEOTIDE SEQUENCE [LARGE SCALE GENOMIC DNA]</scope>
    <source>
        <strain evidence="1 2">NRRL 1336</strain>
    </source>
</reference>
<gene>
    <name evidence="1" type="ORF">BCR42DRAFT_418014</name>
</gene>
<name>A0A1X2ICR7_9FUNG</name>
<organism evidence="1 2">
    <name type="scientific">Absidia repens</name>
    <dbReference type="NCBI Taxonomy" id="90262"/>
    <lineage>
        <taxon>Eukaryota</taxon>
        <taxon>Fungi</taxon>
        <taxon>Fungi incertae sedis</taxon>
        <taxon>Mucoromycota</taxon>
        <taxon>Mucoromycotina</taxon>
        <taxon>Mucoromycetes</taxon>
        <taxon>Mucorales</taxon>
        <taxon>Cunninghamellaceae</taxon>
        <taxon>Absidia</taxon>
    </lineage>
</organism>
<proteinExistence type="predicted"/>
<evidence type="ECO:0000313" key="1">
    <source>
        <dbReference type="EMBL" id="ORZ14083.1"/>
    </source>
</evidence>
<dbReference type="Proteomes" id="UP000193560">
    <property type="component" value="Unassembled WGS sequence"/>
</dbReference>
<comment type="caution">
    <text evidence="1">The sequence shown here is derived from an EMBL/GenBank/DDBJ whole genome shotgun (WGS) entry which is preliminary data.</text>
</comment>
<dbReference type="AlphaFoldDB" id="A0A1X2ICR7"/>
<accession>A0A1X2ICR7</accession>
<evidence type="ECO:0000313" key="2">
    <source>
        <dbReference type="Proteomes" id="UP000193560"/>
    </source>
</evidence>